<proteinExistence type="predicted"/>
<evidence type="ECO:0000256" key="1">
    <source>
        <dbReference type="SAM" id="MobiDB-lite"/>
    </source>
</evidence>
<comment type="caution">
    <text evidence="3">The sequence shown here is derived from an EMBL/GenBank/DDBJ whole genome shotgun (WGS) entry which is preliminary data.</text>
</comment>
<keyword evidence="4" id="KW-1185">Reference proteome</keyword>
<protein>
    <recommendedName>
        <fullName evidence="5">Uridine kinase</fullName>
    </recommendedName>
</protein>
<dbReference type="Proteomes" id="UP000773064">
    <property type="component" value="Unassembled WGS sequence"/>
</dbReference>
<dbReference type="RefSeq" id="WP_214357243.1">
    <property type="nucleotide sequence ID" value="NZ_JAFEJS010000001.1"/>
</dbReference>
<name>A0ABS5UM29_9BIFI</name>
<feature type="region of interest" description="Disordered" evidence="1">
    <location>
        <begin position="38"/>
        <end position="68"/>
    </location>
</feature>
<dbReference type="EMBL" id="JAFEJS010000001">
    <property type="protein sequence ID" value="MBT1171966.1"/>
    <property type="molecule type" value="Genomic_DNA"/>
</dbReference>
<keyword evidence="2" id="KW-0732">Signal</keyword>
<feature type="signal peptide" evidence="2">
    <location>
        <begin position="1"/>
        <end position="32"/>
    </location>
</feature>
<evidence type="ECO:0008006" key="5">
    <source>
        <dbReference type="Google" id="ProtNLM"/>
    </source>
</evidence>
<organism evidence="3 4">
    <name type="scientific">Bifidobacterium santillanense</name>
    <dbReference type="NCBI Taxonomy" id="2809028"/>
    <lineage>
        <taxon>Bacteria</taxon>
        <taxon>Bacillati</taxon>
        <taxon>Actinomycetota</taxon>
        <taxon>Actinomycetes</taxon>
        <taxon>Bifidobacteriales</taxon>
        <taxon>Bifidobacteriaceae</taxon>
        <taxon>Bifidobacterium</taxon>
    </lineage>
</organism>
<evidence type="ECO:0000313" key="3">
    <source>
        <dbReference type="EMBL" id="MBT1171966.1"/>
    </source>
</evidence>
<gene>
    <name evidence="3" type="ORF">JS528_01045</name>
</gene>
<accession>A0ABS5UM29</accession>
<sequence>MIRISEGGRTRSRTTMRLMAVMTASAMTLALAACSSTTATGQGNTTGDSGDGTVSSAPGNTGTDTTNGCADAPDGAGCEAETSYPVTTVTRRFVACLVSKGFDARVVGERNDRVALLEIDAAGNPKQPRLVDNGDGTLTRDWTTDPNLYPNIMSTGTISTLNDDFPYVIARDSADLAGSPYATQQQDYAACEQANPDFAQGVQRFDPDDANAPQEDKTAVLAFARDARAKGFDWVADPTADRPLGIVIPTDVPESEVRRFLTECQPGDAPVAYSWIGDYPYDIHTVMRESIDAR</sequence>
<feature type="chain" id="PRO_5045285206" description="Uridine kinase" evidence="2">
    <location>
        <begin position="33"/>
        <end position="294"/>
    </location>
</feature>
<evidence type="ECO:0000256" key="2">
    <source>
        <dbReference type="SAM" id="SignalP"/>
    </source>
</evidence>
<reference evidence="3 4" key="1">
    <citation type="journal article" date="2021" name="Environ. Microbiol.">
        <title>Genetic insights into the dark matter of the mammalian gut microbiota through targeted genome reconstruction.</title>
        <authorList>
            <person name="Lugli G.A."/>
            <person name="Alessandri G."/>
            <person name="Milani C."/>
            <person name="Viappiani A."/>
            <person name="Fontana F."/>
            <person name="Tarracchini C."/>
            <person name="Mancabelli L."/>
            <person name="Argentini C."/>
            <person name="Ruiz L."/>
            <person name="Margolles A."/>
            <person name="van Sinderen D."/>
            <person name="Turroni F."/>
            <person name="Ventura M."/>
        </authorList>
    </citation>
    <scope>NUCLEOTIDE SEQUENCE [LARGE SCALE GENOMIC DNA]</scope>
    <source>
        <strain evidence="3 4">MA2</strain>
    </source>
</reference>
<dbReference type="PROSITE" id="PS51257">
    <property type="entry name" value="PROKAR_LIPOPROTEIN"/>
    <property type="match status" value="1"/>
</dbReference>
<feature type="compositionally biased region" description="Polar residues" evidence="1">
    <location>
        <begin position="41"/>
        <end position="68"/>
    </location>
</feature>
<evidence type="ECO:0000313" key="4">
    <source>
        <dbReference type="Proteomes" id="UP000773064"/>
    </source>
</evidence>